<organism evidence="5">
    <name type="scientific">Selaginella moellendorffii</name>
    <name type="common">Spikemoss</name>
    <dbReference type="NCBI Taxonomy" id="88036"/>
    <lineage>
        <taxon>Eukaryota</taxon>
        <taxon>Viridiplantae</taxon>
        <taxon>Streptophyta</taxon>
        <taxon>Embryophyta</taxon>
        <taxon>Tracheophyta</taxon>
        <taxon>Lycopodiopsida</taxon>
        <taxon>Selaginellales</taxon>
        <taxon>Selaginellaceae</taxon>
        <taxon>Selaginella</taxon>
    </lineage>
</organism>
<dbReference type="eggNOG" id="ENOG502QSQ6">
    <property type="taxonomic scope" value="Eukaryota"/>
</dbReference>
<dbReference type="Pfam" id="PF03514">
    <property type="entry name" value="GRAS"/>
    <property type="match status" value="1"/>
</dbReference>
<dbReference type="KEGG" id="smo:SELMODRAFT_450025"/>
<feature type="region of interest" description="Disordered" evidence="3">
    <location>
        <begin position="87"/>
        <end position="108"/>
    </location>
</feature>
<dbReference type="Proteomes" id="UP000001514">
    <property type="component" value="Unassembled WGS sequence"/>
</dbReference>
<dbReference type="HOGENOM" id="CLU_416464_0_0_1"/>
<accession>D8SN50</accession>
<keyword evidence="5" id="KW-1185">Reference proteome</keyword>
<gene>
    <name evidence="4" type="ORF">SELMODRAFT_450025</name>
</gene>
<evidence type="ECO:0000256" key="1">
    <source>
        <dbReference type="ARBA" id="ARBA00023015"/>
    </source>
</evidence>
<sequence length="659" mass="71553">MLTFASENRHGTLMEFLGRDLSDPVSSGENYGYGMDGSSPAAVESPGSSGLTLEELNSLMMDENGGGESAMAGSTMIKELQELILYDSPSPSSSSSQQQQQAVTVATSASDWSSLDGLSIKSWTSEMIVGEDQEVSSSSCNTMVRSSSQELSSSDSPGSFANLRDLTPTHVADRQELHGFSSDRADLVGILQEVIASHLATDKRNSQEKPAATAINRKKRNSAATSEEEDAVEGLKTVIKIRRQGSETADKSNGHNPRLYSVSRDIMTLLHDCAHAVAVRDVANANSLAVSIRRQHGASPTAADPARRVAYYFVESLLARVLGTGTALAAATASNSGGPDVMERVYEFRLHATPSPLVPHFVSTSTIVAAAQGKRFLHIVEIGMARNRFQWSLLLQALAHRRDVPLRRLRVTAVDSPQHKALLAQLAQRIIFESSRLGLEAEVELEIADAHAWEAVLPRIVPRAAPGEVLVVNALFALDFLEDETAVQARSPRRAVLSALRRMDPAVLVLGINHGYRAVPQFSFLERFVQAVTRFNAKFDAALECGSGGAQAAGRAAYEGQFLGPEILNLVACDGSDRLVRTAPCEEWERAMVGAGFVALPLEESTVLRAQAMMGNYSRNFELDYSDGWIKLAWKKVTTQCVSVWQPRRTILPRYLLID</sequence>
<evidence type="ECO:0000313" key="5">
    <source>
        <dbReference type="Proteomes" id="UP000001514"/>
    </source>
</evidence>
<dbReference type="AlphaFoldDB" id="D8SN50"/>
<evidence type="ECO:0000313" key="4">
    <source>
        <dbReference type="EMBL" id="EFJ14114.1"/>
    </source>
</evidence>
<dbReference type="GO" id="GO:0003700">
    <property type="term" value="F:DNA-binding transcription factor activity"/>
    <property type="evidence" value="ECO:0000318"/>
    <property type="project" value="GO_Central"/>
</dbReference>
<keyword evidence="2" id="KW-0804">Transcription</keyword>
<feature type="region of interest" description="Disordered" evidence="3">
    <location>
        <begin position="132"/>
        <end position="164"/>
    </location>
</feature>
<name>D8SN50_SELML</name>
<dbReference type="GO" id="GO:0006355">
    <property type="term" value="P:regulation of DNA-templated transcription"/>
    <property type="evidence" value="ECO:0000318"/>
    <property type="project" value="GO_Central"/>
</dbReference>
<protein>
    <submittedName>
        <fullName evidence="4">GRAS family protein</fullName>
    </submittedName>
</protein>
<dbReference type="OMA" id="CTGTVEP"/>
<dbReference type="InterPro" id="IPR005202">
    <property type="entry name" value="TF_GRAS"/>
</dbReference>
<dbReference type="EMBL" id="GL377629">
    <property type="protein sequence ID" value="EFJ14114.1"/>
    <property type="molecule type" value="Genomic_DNA"/>
</dbReference>
<keyword evidence="1" id="KW-0805">Transcription regulation</keyword>
<feature type="compositionally biased region" description="Low complexity" evidence="3">
    <location>
        <begin position="146"/>
        <end position="159"/>
    </location>
</feature>
<dbReference type="PROSITE" id="PS50985">
    <property type="entry name" value="GRAS"/>
    <property type="match status" value="1"/>
</dbReference>
<dbReference type="GO" id="GO:0005634">
    <property type="term" value="C:nucleus"/>
    <property type="evidence" value="ECO:0000318"/>
    <property type="project" value="GO_Central"/>
</dbReference>
<dbReference type="GO" id="GO:0043565">
    <property type="term" value="F:sequence-specific DNA binding"/>
    <property type="evidence" value="ECO:0000318"/>
    <property type="project" value="GO_Central"/>
</dbReference>
<feature type="region of interest" description="Disordered" evidence="3">
    <location>
        <begin position="201"/>
        <end position="230"/>
    </location>
</feature>
<feature type="compositionally biased region" description="Polar residues" evidence="3">
    <location>
        <begin position="135"/>
        <end position="145"/>
    </location>
</feature>
<reference evidence="4 5" key="1">
    <citation type="journal article" date="2011" name="Science">
        <title>The Selaginella genome identifies genetic changes associated with the evolution of vascular plants.</title>
        <authorList>
            <person name="Banks J.A."/>
            <person name="Nishiyama T."/>
            <person name="Hasebe M."/>
            <person name="Bowman J.L."/>
            <person name="Gribskov M."/>
            <person name="dePamphilis C."/>
            <person name="Albert V.A."/>
            <person name="Aono N."/>
            <person name="Aoyama T."/>
            <person name="Ambrose B.A."/>
            <person name="Ashton N.W."/>
            <person name="Axtell M.J."/>
            <person name="Barker E."/>
            <person name="Barker M.S."/>
            <person name="Bennetzen J.L."/>
            <person name="Bonawitz N.D."/>
            <person name="Chapple C."/>
            <person name="Cheng C."/>
            <person name="Correa L.G."/>
            <person name="Dacre M."/>
            <person name="DeBarry J."/>
            <person name="Dreyer I."/>
            <person name="Elias M."/>
            <person name="Engstrom E.M."/>
            <person name="Estelle M."/>
            <person name="Feng L."/>
            <person name="Finet C."/>
            <person name="Floyd S.K."/>
            <person name="Frommer W.B."/>
            <person name="Fujita T."/>
            <person name="Gramzow L."/>
            <person name="Gutensohn M."/>
            <person name="Harholt J."/>
            <person name="Hattori M."/>
            <person name="Heyl A."/>
            <person name="Hirai T."/>
            <person name="Hiwatashi Y."/>
            <person name="Ishikawa M."/>
            <person name="Iwata M."/>
            <person name="Karol K.G."/>
            <person name="Koehler B."/>
            <person name="Kolukisaoglu U."/>
            <person name="Kubo M."/>
            <person name="Kurata T."/>
            <person name="Lalonde S."/>
            <person name="Li K."/>
            <person name="Li Y."/>
            <person name="Litt A."/>
            <person name="Lyons E."/>
            <person name="Manning G."/>
            <person name="Maruyama T."/>
            <person name="Michael T.P."/>
            <person name="Mikami K."/>
            <person name="Miyazaki S."/>
            <person name="Morinaga S."/>
            <person name="Murata T."/>
            <person name="Mueller-Roeber B."/>
            <person name="Nelson D.R."/>
            <person name="Obara M."/>
            <person name="Oguri Y."/>
            <person name="Olmstead R.G."/>
            <person name="Onodera N."/>
            <person name="Petersen B.L."/>
            <person name="Pils B."/>
            <person name="Prigge M."/>
            <person name="Rensing S.A."/>
            <person name="Riano-Pachon D.M."/>
            <person name="Roberts A.W."/>
            <person name="Sato Y."/>
            <person name="Scheller H.V."/>
            <person name="Schulz B."/>
            <person name="Schulz C."/>
            <person name="Shakirov E.V."/>
            <person name="Shibagaki N."/>
            <person name="Shinohara N."/>
            <person name="Shippen D.E."/>
            <person name="Soerensen I."/>
            <person name="Sotooka R."/>
            <person name="Sugimoto N."/>
            <person name="Sugita M."/>
            <person name="Sumikawa N."/>
            <person name="Tanurdzic M."/>
            <person name="Theissen G."/>
            <person name="Ulvskov P."/>
            <person name="Wakazuki S."/>
            <person name="Weng J.K."/>
            <person name="Willats W.W."/>
            <person name="Wipf D."/>
            <person name="Wolf P.G."/>
            <person name="Yang L."/>
            <person name="Zimmer A.D."/>
            <person name="Zhu Q."/>
            <person name="Mitros T."/>
            <person name="Hellsten U."/>
            <person name="Loque D."/>
            <person name="Otillar R."/>
            <person name="Salamov A."/>
            <person name="Schmutz J."/>
            <person name="Shapiro H."/>
            <person name="Lindquist E."/>
            <person name="Lucas S."/>
            <person name="Rokhsar D."/>
            <person name="Grigoriev I.V."/>
        </authorList>
    </citation>
    <scope>NUCLEOTIDE SEQUENCE [LARGE SCALE GENOMIC DNA]</scope>
</reference>
<dbReference type="InParanoid" id="D8SN50"/>
<feature type="compositionally biased region" description="Low complexity" evidence="3">
    <location>
        <begin position="88"/>
        <end position="108"/>
    </location>
</feature>
<dbReference type="Gramene" id="EFJ14114">
    <property type="protein sequence ID" value="EFJ14114"/>
    <property type="gene ID" value="SELMODRAFT_450025"/>
</dbReference>
<evidence type="ECO:0000256" key="2">
    <source>
        <dbReference type="ARBA" id="ARBA00023163"/>
    </source>
</evidence>
<evidence type="ECO:0000256" key="3">
    <source>
        <dbReference type="SAM" id="MobiDB-lite"/>
    </source>
</evidence>
<dbReference type="PANTHER" id="PTHR31636">
    <property type="entry name" value="OSJNBA0084A10.13 PROTEIN-RELATED"/>
    <property type="match status" value="1"/>
</dbReference>
<proteinExistence type="predicted"/>